<sequence length="111" mass="12665">MVYLKSNRVGVRPHQHEVCEVMLKLLVKPVLISGSTGSFHEERNLFTGLNMLGIGSEYAMSNAFSTLWSIYLQRNIDQRREPMARESDDIYLPTDSVIKRATVCLYSAYCC</sequence>
<keyword evidence="2" id="KW-1185">Reference proteome</keyword>
<protein>
    <submittedName>
        <fullName evidence="1">Uncharacterized protein</fullName>
    </submittedName>
</protein>
<organism evidence="1 2">
    <name type="scientific">Smallanthus sonchifolius</name>
    <dbReference type="NCBI Taxonomy" id="185202"/>
    <lineage>
        <taxon>Eukaryota</taxon>
        <taxon>Viridiplantae</taxon>
        <taxon>Streptophyta</taxon>
        <taxon>Embryophyta</taxon>
        <taxon>Tracheophyta</taxon>
        <taxon>Spermatophyta</taxon>
        <taxon>Magnoliopsida</taxon>
        <taxon>eudicotyledons</taxon>
        <taxon>Gunneridae</taxon>
        <taxon>Pentapetalae</taxon>
        <taxon>asterids</taxon>
        <taxon>campanulids</taxon>
        <taxon>Asterales</taxon>
        <taxon>Asteraceae</taxon>
        <taxon>Asteroideae</taxon>
        <taxon>Heliantheae alliance</taxon>
        <taxon>Millerieae</taxon>
        <taxon>Smallanthus</taxon>
    </lineage>
</organism>
<name>A0ACB9BSV1_9ASTR</name>
<gene>
    <name evidence="1" type="ORF">L1987_64897</name>
</gene>
<evidence type="ECO:0000313" key="1">
    <source>
        <dbReference type="EMBL" id="KAI3725121.1"/>
    </source>
</evidence>
<reference evidence="1 2" key="2">
    <citation type="journal article" date="2022" name="Mol. Ecol. Resour.">
        <title>The genomes of chicory, endive, great burdock and yacon provide insights into Asteraceae paleo-polyploidization history and plant inulin production.</title>
        <authorList>
            <person name="Fan W."/>
            <person name="Wang S."/>
            <person name="Wang H."/>
            <person name="Wang A."/>
            <person name="Jiang F."/>
            <person name="Liu H."/>
            <person name="Zhao H."/>
            <person name="Xu D."/>
            <person name="Zhang Y."/>
        </authorList>
    </citation>
    <scope>NUCLEOTIDE SEQUENCE [LARGE SCALE GENOMIC DNA]</scope>
    <source>
        <strain evidence="2">cv. Yunnan</strain>
        <tissue evidence="1">Leaves</tissue>
    </source>
</reference>
<reference evidence="2" key="1">
    <citation type="journal article" date="2022" name="Mol. Ecol. Resour.">
        <title>The genomes of chicory, endive, great burdock and yacon provide insights into Asteraceae palaeo-polyploidization history and plant inulin production.</title>
        <authorList>
            <person name="Fan W."/>
            <person name="Wang S."/>
            <person name="Wang H."/>
            <person name="Wang A."/>
            <person name="Jiang F."/>
            <person name="Liu H."/>
            <person name="Zhao H."/>
            <person name="Xu D."/>
            <person name="Zhang Y."/>
        </authorList>
    </citation>
    <scope>NUCLEOTIDE SEQUENCE [LARGE SCALE GENOMIC DNA]</scope>
    <source>
        <strain evidence="2">cv. Yunnan</strain>
    </source>
</reference>
<dbReference type="EMBL" id="CM042039">
    <property type="protein sequence ID" value="KAI3725121.1"/>
    <property type="molecule type" value="Genomic_DNA"/>
</dbReference>
<accession>A0ACB9BSV1</accession>
<evidence type="ECO:0000313" key="2">
    <source>
        <dbReference type="Proteomes" id="UP001056120"/>
    </source>
</evidence>
<proteinExistence type="predicted"/>
<comment type="caution">
    <text evidence="1">The sequence shown here is derived from an EMBL/GenBank/DDBJ whole genome shotgun (WGS) entry which is preliminary data.</text>
</comment>
<dbReference type="Proteomes" id="UP001056120">
    <property type="component" value="Linkage Group LG22"/>
</dbReference>